<dbReference type="CDD" id="cd00054">
    <property type="entry name" value="EGF_CA"/>
    <property type="match status" value="1"/>
</dbReference>
<sequence>MLPRLLITFLCAAAIGSVSDAFLTFEPDQPFFESVEASIDFLVKLNNKPTEDVTVYFEHPFMSMSACVVVFRPDDWDVPQQIIATPAPLFLGFSDPPGPIVNSLDIIAKAVTAGPLPEELSFIDALTIIQTNTPPHTCSAGEDAVNTLDGLTFLFNKPGWYQMLSTRDIEVQVFVGECPVGVPCLTKVLLRYGSTIMSMDVSGPAKNIHEYSVRYDTLNVNGVRYTPGSNVGDHTITLPYGSALEIKAVNNDGGVSLHVDLILGAGYPSPRGLCNIPRADSPDNMLIGSDGRLYNSGNSDEVFDFTNSWNVKDEDVLTNPGARTLNLPLQQPGTVCTIPENPQPNPGDPASTILVAPTFTGATAFSSTVDFSTSTIFPPPSAPDGYVAPNPDGYVAPTPDGYVAPNPDGYVAPTPDGYVAPTPDGYVAPTPDGYVAPTPDGYVAPTPDGYVAPTPDGYVAPTPDGYVAPTPDGYVAPTPDGYVAPTPDGYVAPTPDGYVAPTPDGYVAPTPDGYVAPTPDGYVAPTPDGYVPPPPPPPPPDVVVEIKKCCQSIFNIPSCNAIVPTEPYIQSCILDAQATGSYVFSDKVKQAYLAKCRTLTDDMIRDLTKEVIDQGTKIRKEYGFGDGTCTNSCSGKGTCTDFGCACSPGFSGMDCSMDLTKATQYDPTVNEYRINVNITIVQQQMRPSYKLPVSVPYATPATPATSAPSVPSVLPTSSVDQSLVSFVGYMSKPSTVSPHIAEESQPAYPDSYDYLQEPIFSSSISLGSLHMVSVATAVIIPYILLL</sequence>
<keyword evidence="5" id="KW-1185">Reference proteome</keyword>
<dbReference type="PROSITE" id="PS00022">
    <property type="entry name" value="EGF_1"/>
    <property type="match status" value="1"/>
</dbReference>
<keyword evidence="1" id="KW-0732">Signal</keyword>
<dbReference type="InterPro" id="IPR000742">
    <property type="entry name" value="EGF"/>
</dbReference>
<feature type="chain" id="PRO_5047520228" description="EGF-like domain-containing protein" evidence="1">
    <location>
        <begin position="22"/>
        <end position="786"/>
    </location>
</feature>
<evidence type="ECO:0000259" key="2">
    <source>
        <dbReference type="PROSITE" id="PS00022"/>
    </source>
</evidence>
<protein>
    <recommendedName>
        <fullName evidence="2 3">EGF-like domain-containing protein</fullName>
    </recommendedName>
</protein>
<dbReference type="EMBL" id="JAFCIX010000364">
    <property type="protein sequence ID" value="KAH6592993.1"/>
    <property type="molecule type" value="Genomic_DNA"/>
</dbReference>
<evidence type="ECO:0000313" key="5">
    <source>
        <dbReference type="Proteomes" id="UP001648503"/>
    </source>
</evidence>
<dbReference type="Proteomes" id="UP001648503">
    <property type="component" value="Unassembled WGS sequence"/>
</dbReference>
<comment type="caution">
    <text evidence="4">The sequence shown here is derived from an EMBL/GenBank/DDBJ whole genome shotgun (WGS) entry which is preliminary data.</text>
</comment>
<gene>
    <name evidence="4" type="ORF">BASA50_007720</name>
</gene>
<feature type="signal peptide" evidence="1">
    <location>
        <begin position="1"/>
        <end position="21"/>
    </location>
</feature>
<dbReference type="Gene3D" id="2.10.25.10">
    <property type="entry name" value="Laminin"/>
    <property type="match status" value="1"/>
</dbReference>
<reference evidence="4 5" key="1">
    <citation type="submission" date="2021-02" db="EMBL/GenBank/DDBJ databases">
        <title>Variation within the Batrachochytrium salamandrivorans European outbreak.</title>
        <authorList>
            <person name="Kelly M."/>
            <person name="Pasmans F."/>
            <person name="Shea T.P."/>
            <person name="Munoz J.F."/>
            <person name="Carranza S."/>
            <person name="Cuomo C.A."/>
            <person name="Martel A."/>
        </authorList>
    </citation>
    <scope>NUCLEOTIDE SEQUENCE [LARGE SCALE GENOMIC DNA]</scope>
    <source>
        <strain evidence="4 5">AMFP18/2</strain>
    </source>
</reference>
<evidence type="ECO:0000313" key="4">
    <source>
        <dbReference type="EMBL" id="KAH6592993.1"/>
    </source>
</evidence>
<organism evidence="4 5">
    <name type="scientific">Batrachochytrium salamandrivorans</name>
    <dbReference type="NCBI Taxonomy" id="1357716"/>
    <lineage>
        <taxon>Eukaryota</taxon>
        <taxon>Fungi</taxon>
        <taxon>Fungi incertae sedis</taxon>
        <taxon>Chytridiomycota</taxon>
        <taxon>Chytridiomycota incertae sedis</taxon>
        <taxon>Chytridiomycetes</taxon>
        <taxon>Rhizophydiales</taxon>
        <taxon>Rhizophydiales incertae sedis</taxon>
        <taxon>Batrachochytrium</taxon>
    </lineage>
</organism>
<evidence type="ECO:0000256" key="1">
    <source>
        <dbReference type="SAM" id="SignalP"/>
    </source>
</evidence>
<name>A0ABQ8F6D5_9FUNG</name>
<proteinExistence type="predicted"/>
<accession>A0ABQ8F6D5</accession>
<evidence type="ECO:0000259" key="3">
    <source>
        <dbReference type="PROSITE" id="PS01186"/>
    </source>
</evidence>
<feature type="domain" description="EGF-like" evidence="2 3">
    <location>
        <begin position="644"/>
        <end position="655"/>
    </location>
</feature>
<dbReference type="PROSITE" id="PS01186">
    <property type="entry name" value="EGF_2"/>
    <property type="match status" value="1"/>
</dbReference>